<dbReference type="InterPro" id="IPR036388">
    <property type="entry name" value="WH-like_DNA-bd_sf"/>
</dbReference>
<reference evidence="6 7" key="1">
    <citation type="submission" date="2019-07" db="EMBL/GenBank/DDBJ databases">
        <title>Genome sequencing for Ferrovibrio sp. K5.</title>
        <authorList>
            <person name="Park S.-J."/>
        </authorList>
    </citation>
    <scope>NUCLEOTIDE SEQUENCE [LARGE SCALE GENOMIC DNA]</scope>
    <source>
        <strain evidence="6 7">K5</strain>
    </source>
</reference>
<keyword evidence="7" id="KW-1185">Reference proteome</keyword>
<dbReference type="AlphaFoldDB" id="A0A516H296"/>
<keyword evidence="4" id="KW-0804">Transcription</keyword>
<evidence type="ECO:0000256" key="4">
    <source>
        <dbReference type="ARBA" id="ARBA00023163"/>
    </source>
</evidence>
<dbReference type="GO" id="GO:0003700">
    <property type="term" value="F:DNA-binding transcription factor activity"/>
    <property type="evidence" value="ECO:0007669"/>
    <property type="project" value="InterPro"/>
</dbReference>
<keyword evidence="3" id="KW-0238">DNA-binding</keyword>
<organism evidence="6 7">
    <name type="scientific">Ferrovibrio terrae</name>
    <dbReference type="NCBI Taxonomy" id="2594003"/>
    <lineage>
        <taxon>Bacteria</taxon>
        <taxon>Pseudomonadati</taxon>
        <taxon>Pseudomonadota</taxon>
        <taxon>Alphaproteobacteria</taxon>
        <taxon>Rhodospirillales</taxon>
        <taxon>Rhodospirillaceae</taxon>
        <taxon>Ferrovibrio</taxon>
    </lineage>
</organism>
<protein>
    <submittedName>
        <fullName evidence="6">Transcriptional regulator GcvA</fullName>
    </submittedName>
</protein>
<sequence length="299" mass="32911">MTQTRKLPPLGALRAFEAAARHLSFKTAADELGVTPTAISHQLRLLEDSIRQRLFVRHIRKVTLTPAGDALYPVLRDGLDSFAFALERLRAGPQRRRLTLSATPAFVAKWLLPRLGDWQARHPDIDLHLHASEQPVNLSGGSADVAIRYGRGDWPDLHTEKLLPSPFAPVASPRLALRRPADLKRQTLLHFDWRQRRRDTPIWKCWAEQAGIKGLDIAGGLRFSDESHAIQAAIAGQGVALLGLPLVTTELASGALVQPFGPVLQGDGYHLVTLPERAQQPEIVALQGWLRAAAQSSIS</sequence>
<dbReference type="OrthoDB" id="9794694at2"/>
<dbReference type="Gene3D" id="3.40.190.10">
    <property type="entry name" value="Periplasmic binding protein-like II"/>
    <property type="match status" value="2"/>
</dbReference>
<accession>A0A516H296</accession>
<evidence type="ECO:0000256" key="2">
    <source>
        <dbReference type="ARBA" id="ARBA00023015"/>
    </source>
</evidence>
<dbReference type="KEGG" id="fer:FNB15_11785"/>
<dbReference type="NCBIfam" id="NF008352">
    <property type="entry name" value="PRK11139.1"/>
    <property type="match status" value="1"/>
</dbReference>
<comment type="similarity">
    <text evidence="1">Belongs to the LysR transcriptional regulatory family.</text>
</comment>
<dbReference type="RefSeq" id="WP_144068885.1">
    <property type="nucleotide sequence ID" value="NZ_CP041636.1"/>
</dbReference>
<dbReference type="PANTHER" id="PTHR30537:SF74">
    <property type="entry name" value="HTH-TYPE TRANSCRIPTIONAL REGULATOR TRPI"/>
    <property type="match status" value="1"/>
</dbReference>
<proteinExistence type="inferred from homology"/>
<dbReference type="GO" id="GO:0006351">
    <property type="term" value="P:DNA-templated transcription"/>
    <property type="evidence" value="ECO:0007669"/>
    <property type="project" value="TreeGrafter"/>
</dbReference>
<evidence type="ECO:0000313" key="6">
    <source>
        <dbReference type="EMBL" id="QDO97904.1"/>
    </source>
</evidence>
<evidence type="ECO:0000256" key="3">
    <source>
        <dbReference type="ARBA" id="ARBA00023125"/>
    </source>
</evidence>
<dbReference type="InterPro" id="IPR000847">
    <property type="entry name" value="LysR_HTH_N"/>
</dbReference>
<dbReference type="CDD" id="cd08432">
    <property type="entry name" value="PBP2_GcdR_TrpI_HvrB_AmpR_like"/>
    <property type="match status" value="1"/>
</dbReference>
<dbReference type="Pfam" id="PF03466">
    <property type="entry name" value="LysR_substrate"/>
    <property type="match status" value="1"/>
</dbReference>
<gene>
    <name evidence="6" type="primary">gcvA</name>
    <name evidence="6" type="ORF">FNB15_11785</name>
</gene>
<dbReference type="SUPFAM" id="SSF46785">
    <property type="entry name" value="Winged helix' DNA-binding domain"/>
    <property type="match status" value="1"/>
</dbReference>
<evidence type="ECO:0000256" key="1">
    <source>
        <dbReference type="ARBA" id="ARBA00009437"/>
    </source>
</evidence>
<dbReference type="SUPFAM" id="SSF53850">
    <property type="entry name" value="Periplasmic binding protein-like II"/>
    <property type="match status" value="1"/>
</dbReference>
<dbReference type="Pfam" id="PF00126">
    <property type="entry name" value="HTH_1"/>
    <property type="match status" value="1"/>
</dbReference>
<keyword evidence="2" id="KW-0805">Transcription regulation</keyword>
<dbReference type="GO" id="GO:0043565">
    <property type="term" value="F:sequence-specific DNA binding"/>
    <property type="evidence" value="ECO:0007669"/>
    <property type="project" value="TreeGrafter"/>
</dbReference>
<evidence type="ECO:0000259" key="5">
    <source>
        <dbReference type="PROSITE" id="PS50931"/>
    </source>
</evidence>
<name>A0A516H296_9PROT</name>
<dbReference type="Proteomes" id="UP000317496">
    <property type="component" value="Chromosome"/>
</dbReference>
<evidence type="ECO:0000313" key="7">
    <source>
        <dbReference type="Proteomes" id="UP000317496"/>
    </source>
</evidence>
<dbReference type="EMBL" id="CP041636">
    <property type="protein sequence ID" value="QDO97904.1"/>
    <property type="molecule type" value="Genomic_DNA"/>
</dbReference>
<dbReference type="InterPro" id="IPR036390">
    <property type="entry name" value="WH_DNA-bd_sf"/>
</dbReference>
<dbReference type="PROSITE" id="PS50931">
    <property type="entry name" value="HTH_LYSR"/>
    <property type="match status" value="1"/>
</dbReference>
<dbReference type="InterPro" id="IPR058163">
    <property type="entry name" value="LysR-type_TF_proteobact-type"/>
</dbReference>
<feature type="domain" description="HTH lysR-type" evidence="5">
    <location>
        <begin position="8"/>
        <end position="65"/>
    </location>
</feature>
<dbReference type="PANTHER" id="PTHR30537">
    <property type="entry name" value="HTH-TYPE TRANSCRIPTIONAL REGULATOR"/>
    <property type="match status" value="1"/>
</dbReference>
<dbReference type="Gene3D" id="1.10.10.10">
    <property type="entry name" value="Winged helix-like DNA-binding domain superfamily/Winged helix DNA-binding domain"/>
    <property type="match status" value="1"/>
</dbReference>
<dbReference type="InterPro" id="IPR005119">
    <property type="entry name" value="LysR_subst-bd"/>
</dbReference>